<name>A0AA97A1C7_9EURY</name>
<dbReference type="Proteomes" id="UP001302978">
    <property type="component" value="Chromosome"/>
</dbReference>
<evidence type="ECO:0008006" key="4">
    <source>
        <dbReference type="Google" id="ProtNLM"/>
    </source>
</evidence>
<dbReference type="KEGG" id="mehf:MmiHf6_04570"/>
<keyword evidence="1" id="KW-0812">Transmembrane</keyword>
<gene>
    <name evidence="2" type="ORF">MmiHf6_04570</name>
</gene>
<keyword evidence="1" id="KW-1133">Transmembrane helix</keyword>
<accession>A0AA97A1C7</accession>
<protein>
    <recommendedName>
        <fullName evidence="4">DUF131 domain-containing protein</fullName>
    </recommendedName>
</protein>
<dbReference type="EMBL" id="CP131059">
    <property type="protein sequence ID" value="WNY23153.1"/>
    <property type="molecule type" value="Genomic_DNA"/>
</dbReference>
<keyword evidence="1" id="KW-0472">Membrane</keyword>
<keyword evidence="3" id="KW-1185">Reference proteome</keyword>
<evidence type="ECO:0000313" key="2">
    <source>
        <dbReference type="EMBL" id="WNY23153.1"/>
    </source>
</evidence>
<dbReference type="InterPro" id="IPR002849">
    <property type="entry name" value="DUF131"/>
</dbReference>
<dbReference type="Pfam" id="PF01998">
    <property type="entry name" value="DUF131"/>
    <property type="match status" value="1"/>
</dbReference>
<evidence type="ECO:0000256" key="1">
    <source>
        <dbReference type="SAM" id="Phobius"/>
    </source>
</evidence>
<reference evidence="2 3" key="1">
    <citation type="submission" date="2023-07" db="EMBL/GenBank/DDBJ databases">
        <title>Closed genoem sequence of Methanomicrococcus sp. Hf6.</title>
        <authorList>
            <person name="Poehlein A."/>
            <person name="Protasov E."/>
            <person name="Platt K."/>
            <person name="Reeh H."/>
            <person name="Daniel R."/>
            <person name="Brune A."/>
        </authorList>
    </citation>
    <scope>NUCLEOTIDE SEQUENCE [LARGE SCALE GENOMIC DNA]</scope>
    <source>
        <strain evidence="2 3">Hf6</strain>
    </source>
</reference>
<organism evidence="2 3">
    <name type="scientific">Methanimicrococcus hongohii</name>
    <dbReference type="NCBI Taxonomy" id="3028295"/>
    <lineage>
        <taxon>Archaea</taxon>
        <taxon>Methanobacteriati</taxon>
        <taxon>Methanobacteriota</taxon>
        <taxon>Stenosarchaea group</taxon>
        <taxon>Methanomicrobia</taxon>
        <taxon>Methanosarcinales</taxon>
        <taxon>Methanosarcinaceae</taxon>
        <taxon>Methanimicrococcus</taxon>
    </lineage>
</organism>
<feature type="transmembrane region" description="Helical" evidence="1">
    <location>
        <begin position="23"/>
        <end position="41"/>
    </location>
</feature>
<dbReference type="AlphaFoldDB" id="A0AA97A1C7"/>
<sequence>MIMIGPIPIVFGNGGFRFDKNTFKYALAFFLIVLIIWFLIFKMF</sequence>
<evidence type="ECO:0000313" key="3">
    <source>
        <dbReference type="Proteomes" id="UP001302978"/>
    </source>
</evidence>
<proteinExistence type="predicted"/>